<proteinExistence type="predicted"/>
<dbReference type="Pfam" id="PF05402">
    <property type="entry name" value="PqqD"/>
    <property type="match status" value="1"/>
</dbReference>
<dbReference type="InterPro" id="IPR041881">
    <property type="entry name" value="PqqD_sf"/>
</dbReference>
<dbReference type="Proteomes" id="UP000621510">
    <property type="component" value="Unassembled WGS sequence"/>
</dbReference>
<gene>
    <name evidence="1" type="ORF">JK364_31000</name>
</gene>
<reference evidence="1 2" key="1">
    <citation type="submission" date="2021-01" db="EMBL/GenBank/DDBJ databases">
        <title>WGS of actinomycetes isolated from Thailand.</title>
        <authorList>
            <person name="Thawai C."/>
        </authorList>
    </citation>
    <scope>NUCLEOTIDE SEQUENCE [LARGE SCALE GENOMIC DNA]</scope>
    <source>
        <strain evidence="1 2">CA3R110</strain>
    </source>
</reference>
<evidence type="ECO:0000313" key="2">
    <source>
        <dbReference type="Proteomes" id="UP000621510"/>
    </source>
</evidence>
<name>A0ABS1PY08_9ACTN</name>
<evidence type="ECO:0000313" key="1">
    <source>
        <dbReference type="EMBL" id="MBL1116782.1"/>
    </source>
</evidence>
<organism evidence="1 2">
    <name type="scientific">Streptomyces endocoffeicus</name>
    <dbReference type="NCBI Taxonomy" id="2898945"/>
    <lineage>
        <taxon>Bacteria</taxon>
        <taxon>Bacillati</taxon>
        <taxon>Actinomycetota</taxon>
        <taxon>Actinomycetes</taxon>
        <taxon>Kitasatosporales</taxon>
        <taxon>Streptomycetaceae</taxon>
        <taxon>Streptomyces</taxon>
    </lineage>
</organism>
<comment type="caution">
    <text evidence="1">The sequence shown here is derived from an EMBL/GenBank/DDBJ whole genome shotgun (WGS) entry which is preliminary data.</text>
</comment>
<keyword evidence="2" id="KW-1185">Reference proteome</keyword>
<accession>A0ABS1PY08</accession>
<dbReference type="RefSeq" id="WP_201854645.1">
    <property type="nucleotide sequence ID" value="NZ_JAERRG010000014.1"/>
</dbReference>
<dbReference type="Gene3D" id="1.10.10.1150">
    <property type="entry name" value="Coenzyme PQQ synthesis protein D (PqqD)"/>
    <property type="match status" value="1"/>
</dbReference>
<dbReference type="EMBL" id="JAERRG010000014">
    <property type="protein sequence ID" value="MBL1116782.1"/>
    <property type="molecule type" value="Genomic_DNA"/>
</dbReference>
<dbReference type="InterPro" id="IPR008792">
    <property type="entry name" value="PQQD"/>
</dbReference>
<sequence length="87" mass="8931">MLNLASGARVVTDPVTGRGTLTASDSGVWTLNPTAAVALTELADGGTVAGAEEELARRWPDVSAAVLRADLDTLLAELQAAGVVTRW</sequence>
<protein>
    <submittedName>
        <fullName evidence="1">PqqD family protein</fullName>
    </submittedName>
</protein>